<organism evidence="1">
    <name type="scientific">Anguilla anguilla</name>
    <name type="common">European freshwater eel</name>
    <name type="synonym">Muraena anguilla</name>
    <dbReference type="NCBI Taxonomy" id="7936"/>
    <lineage>
        <taxon>Eukaryota</taxon>
        <taxon>Metazoa</taxon>
        <taxon>Chordata</taxon>
        <taxon>Craniata</taxon>
        <taxon>Vertebrata</taxon>
        <taxon>Euteleostomi</taxon>
        <taxon>Actinopterygii</taxon>
        <taxon>Neopterygii</taxon>
        <taxon>Teleostei</taxon>
        <taxon>Anguilliformes</taxon>
        <taxon>Anguillidae</taxon>
        <taxon>Anguilla</taxon>
    </lineage>
</organism>
<reference evidence="1" key="2">
    <citation type="journal article" date="2015" name="Fish Shellfish Immunol.">
        <title>Early steps in the European eel (Anguilla anguilla)-Vibrio vulnificus interaction in the gills: Role of the RtxA13 toxin.</title>
        <authorList>
            <person name="Callol A."/>
            <person name="Pajuelo D."/>
            <person name="Ebbesson L."/>
            <person name="Teles M."/>
            <person name="MacKenzie S."/>
            <person name="Amaro C."/>
        </authorList>
    </citation>
    <scope>NUCLEOTIDE SEQUENCE</scope>
</reference>
<dbReference type="AlphaFoldDB" id="A0A0E9TGW4"/>
<reference evidence="1" key="1">
    <citation type="submission" date="2014-11" db="EMBL/GenBank/DDBJ databases">
        <authorList>
            <person name="Amaro Gonzalez C."/>
        </authorList>
    </citation>
    <scope>NUCLEOTIDE SEQUENCE</scope>
</reference>
<protein>
    <submittedName>
        <fullName evidence="1">Uncharacterized protein</fullName>
    </submittedName>
</protein>
<accession>A0A0E9TGW4</accession>
<sequence length="52" mass="5516">MGITYDAVICGKCNFILAVIFKGSNGLLSLNSALLCFGCQAQKVGLNHRQAL</sequence>
<dbReference type="EMBL" id="GBXM01055673">
    <property type="protein sequence ID" value="JAH52904.1"/>
    <property type="molecule type" value="Transcribed_RNA"/>
</dbReference>
<proteinExistence type="predicted"/>
<name>A0A0E9TGW4_ANGAN</name>
<evidence type="ECO:0000313" key="1">
    <source>
        <dbReference type="EMBL" id="JAH52904.1"/>
    </source>
</evidence>